<evidence type="ECO:0000313" key="7">
    <source>
        <dbReference type="Proteomes" id="UP000000591"/>
    </source>
</evidence>
<evidence type="ECO:0000259" key="4">
    <source>
        <dbReference type="Pfam" id="PF16206"/>
    </source>
</evidence>
<keyword evidence="2" id="KW-0653">Protein transport</keyword>
<protein>
    <submittedName>
        <fullName evidence="6">AEL204Cp</fullName>
    </submittedName>
</protein>
<dbReference type="OMA" id="AWRLCLN"/>
<accession>E7FHV0</accession>
<dbReference type="InterPro" id="IPR032691">
    <property type="entry name" value="Mon2/Sec7/BIG1-like_HUS"/>
</dbReference>
<dbReference type="InterPro" id="IPR032817">
    <property type="entry name" value="Mon2_C"/>
</dbReference>
<dbReference type="GeneID" id="4620839"/>
<dbReference type="InterPro" id="IPR016024">
    <property type="entry name" value="ARM-type_fold"/>
</dbReference>
<dbReference type="Pfam" id="PF16206">
    <property type="entry name" value="Mon2_C"/>
    <property type="match status" value="1"/>
</dbReference>
<dbReference type="Pfam" id="PF16213">
    <property type="entry name" value="DCB"/>
    <property type="match status" value="1"/>
</dbReference>
<reference evidence="6 7" key="1">
    <citation type="journal article" date="2004" name="Science">
        <title>The Ashbya gossypii genome as a tool for mapping the ancient Saccharomyces cerevisiae genome.</title>
        <authorList>
            <person name="Dietrich F.S."/>
            <person name="Voegeli S."/>
            <person name="Brachat S."/>
            <person name="Lerch A."/>
            <person name="Gates K."/>
            <person name="Steiner S."/>
            <person name="Mohr C."/>
            <person name="Pohlmann R."/>
            <person name="Luedi P."/>
            <person name="Choi S."/>
            <person name="Wing R.A."/>
            <person name="Flavier A."/>
            <person name="Gaffney T.D."/>
            <person name="Philippsen P."/>
        </authorList>
    </citation>
    <scope>NUCLEOTIDE SEQUENCE [LARGE SCALE GENOMIC DNA]</scope>
    <source>
        <strain evidence="7">ATCC 10895 / CBS 109.51 / FGSC 9923 / NRRL Y-1056</strain>
    </source>
</reference>
<dbReference type="GO" id="GO:0005085">
    <property type="term" value="F:guanyl-nucleotide exchange factor activity"/>
    <property type="evidence" value="ECO:0000318"/>
    <property type="project" value="GO_Central"/>
</dbReference>
<sequence>MASSDIFTSTVRQLTQDLHALASESKRRNSEVKHASDRSLQILRIVHSFEELERHPDFILPFVLSCKSGNAKFTSLSMQSLQRLAIHQSIPREQIEHVLEALIDSTQLAVEIQLKVLQIIPIFFKTYGKHIIGPLCAKMLRCCTTLLLTPSKAQVVVGTASATLKQLINDVFGRLKYPDADAELYDVLISNNETIKVNSYRYDANLLFTDLCSIYGSRSQQNTLLDSNCINEEYGLELLELVLLNYELLFLTHRDLLFLLRTKAVPLLLRYISSSKNFAIVVRSARCITLLIKVQYLTLLELELEVILSLLIHTLSPKSDTLLWRKALILEVFLNVIQDNTILLEVFKAYDVHESRKDVVFVLLETMTENFESNSLSELLNVSEFLPSGEQALLLNETAVSKNKLMDLLDKASAPSTDGTYIVFLLIAISNGISNSIGSKAVAASHDGDEKILEELCDMYTKIFDSIFKIQKKILYAGALDNQLFHSVLRAFQKLAHAAGILSLSSELSQCLRVFCLATIETTAEEEVPLESVQSPNATGMLNAISDTLRGVPTTPPSPKEEAKSSYRSLHQRNLSVFRALLSLSISLGPTLTGEHWEYILEAWQWTVYSISGPSHDLHNTPHSTSSPAIPKLIKNDTLAVEASINKLFESTRTYSYESFERFLLCLVEGAARLPQDPECNKATGARRVDVQGNVMDFHHHKVFYIDRISDLVKFNISRFTDPEGKNIWNKLSDFLISQATVHSSTDEDLRLYVTQVFMEIITKVATDAENLQQQYDSKFDIIGDRLLEALMKLNNAVLGFVNSSVHMSVSINVDFDILFHILRTLKDLVDNFGESLQDSWTTVLKILMPQFGIIKRSYENDSERGMDGGNLTEAIQQKHRDLVHISFKVFKLISDNFLETLPYPVIKDVIDTLFEFVQQDTDLNISFSSISQFWILGDYMRTMVTLPRDTGVTTDGIIQVPTPGKLPSNNTEGRDISDALWIYLLKTLVKCTNDSRLEIKKGAIQTFFRIVDSYSSSFPSWELVSEEVVEPLLSSAPNPREYIEYADFFSITLQGLVHLYPIYFADFRNKPWDKEWSWLFSFIQRLQSSQSFEARFIASHNLGELMSLIKDINDVPKGIVTSCYEIWSSYNVLYTELLPSSDKKNNISCLEEVIRSFIPLYRLLDKFELLTLRTVEDCLAIFNTAFRYPLLPEHVSDKKKLSILQSETLKALKQFPMNQDHAIELVIWYQLSSVMVLPFDTRKRIEQKLAGKLDGVSRNRIPTFEAVSYHASMMLLERINACNSFDDQFMNQKYLTKTLKNFYEPIKYKSMIELASEDSLPLWVVSSRCFNHIFASLFCHLKKYEDNKQNDWCGDLLEIYVKVLVAPLQRMDQVADIATEAHDISEYKKHRDLLLKYINLMAIDVNHIQPYVSSLWNNSFYYDFDAIEDHIINGSTNLQEITDKLVAFDFSNVIGSTEEPALLSKCNLTTICLEDLIQFCNNMEPGSKKLRSIAVPFLISRVAFVLRRYITDESLLNRAPLSKVKRLELVKVLNGLHDILDLRIGHVDEEVENLRVLYPLLLNTIPLSHKVGGLQDLLQKLSLRFNVLYT</sequence>
<name>E7FHV0_EREGS</name>
<dbReference type="SUPFAM" id="SSF48371">
    <property type="entry name" value="ARM repeat"/>
    <property type="match status" value="1"/>
</dbReference>
<feature type="domain" description="Mon2 C-terminal" evidence="4">
    <location>
        <begin position="897"/>
        <end position="1035"/>
    </location>
</feature>
<evidence type="ECO:0000256" key="2">
    <source>
        <dbReference type="ARBA" id="ARBA00022927"/>
    </source>
</evidence>
<evidence type="ECO:0000259" key="5">
    <source>
        <dbReference type="Pfam" id="PF16213"/>
    </source>
</evidence>
<keyword evidence="7" id="KW-1185">Reference proteome</keyword>
<dbReference type="InParanoid" id="E7FHV0"/>
<dbReference type="Pfam" id="PF12783">
    <property type="entry name" value="Sec7-like_HUS"/>
    <property type="match status" value="1"/>
</dbReference>
<reference evidence="7" key="2">
    <citation type="journal article" date="2013" name="G3 (Bethesda)">
        <title>Genomes of Ashbya fungi isolated from insects reveal four mating-type loci, numerous translocations, lack of transposons, and distinct gene duplications.</title>
        <authorList>
            <person name="Dietrich F.S."/>
            <person name="Voegeli S."/>
            <person name="Kuo S."/>
            <person name="Philippsen P."/>
        </authorList>
    </citation>
    <scope>GENOME REANNOTATION</scope>
    <source>
        <strain evidence="7">ATCC 10895 / CBS 109.51 / FGSC 9923 / NRRL Y-1056</strain>
    </source>
</reference>
<dbReference type="eggNOG" id="KOG1848">
    <property type="taxonomic scope" value="Eukaryota"/>
</dbReference>
<dbReference type="InterPro" id="IPR032629">
    <property type="entry name" value="DCB_dom"/>
</dbReference>
<evidence type="ECO:0000313" key="6">
    <source>
        <dbReference type="EMBL" id="AAS52481.1"/>
    </source>
</evidence>
<proteinExistence type="predicted"/>
<gene>
    <name evidence="6" type="ORF">AGOS_AEL204C</name>
</gene>
<evidence type="ECO:0000259" key="3">
    <source>
        <dbReference type="Pfam" id="PF12783"/>
    </source>
</evidence>
<feature type="domain" description="Mon2/Sec7/BIG1-like HUS" evidence="3">
    <location>
        <begin position="200"/>
        <end position="359"/>
    </location>
</feature>
<feature type="domain" description="Mon2/Sec7/BIG1-like dimerisation and cyclophilin-binding" evidence="5">
    <location>
        <begin position="9"/>
        <end position="177"/>
    </location>
</feature>
<dbReference type="RefSeq" id="NP_984657.1">
    <property type="nucleotide sequence ID" value="NM_210010.1"/>
</dbReference>
<dbReference type="EMBL" id="AE016818">
    <property type="protein sequence ID" value="AAS52481.1"/>
    <property type="molecule type" value="Genomic_DNA"/>
</dbReference>
<dbReference type="OrthoDB" id="294853at2759"/>
<dbReference type="HOGENOM" id="CLU_001169_1_0_1"/>
<dbReference type="STRING" id="284811.E7FHV0"/>
<keyword evidence="1" id="KW-0813">Transport</keyword>
<dbReference type="GO" id="GO:0005794">
    <property type="term" value="C:Golgi apparatus"/>
    <property type="evidence" value="ECO:0007669"/>
    <property type="project" value="UniProtKB-ARBA"/>
</dbReference>
<dbReference type="Proteomes" id="UP000000591">
    <property type="component" value="Chromosome V"/>
</dbReference>
<dbReference type="GO" id="GO:0015031">
    <property type="term" value="P:protein transport"/>
    <property type="evidence" value="ECO:0007669"/>
    <property type="project" value="UniProtKB-KW"/>
</dbReference>
<dbReference type="KEGG" id="ago:AGOS_AEL204C"/>
<dbReference type="FunCoup" id="E7FHV0">
    <property type="interactions" value="780"/>
</dbReference>
<evidence type="ECO:0000256" key="1">
    <source>
        <dbReference type="ARBA" id="ARBA00022448"/>
    </source>
</evidence>
<organism evidence="6 7">
    <name type="scientific">Eremothecium gossypii (strain ATCC 10895 / CBS 109.51 / FGSC 9923 / NRRL Y-1056)</name>
    <name type="common">Yeast</name>
    <name type="synonym">Ashbya gossypii</name>
    <dbReference type="NCBI Taxonomy" id="284811"/>
    <lineage>
        <taxon>Eukaryota</taxon>
        <taxon>Fungi</taxon>
        <taxon>Dikarya</taxon>
        <taxon>Ascomycota</taxon>
        <taxon>Saccharomycotina</taxon>
        <taxon>Saccharomycetes</taxon>
        <taxon>Saccharomycetales</taxon>
        <taxon>Saccharomycetaceae</taxon>
        <taxon>Eremothecium</taxon>
    </lineage>
</organism>